<keyword evidence="2 6" id="KW-0328">Glycosyltransferase</keyword>
<keyword evidence="4" id="KW-0812">Transmembrane</keyword>
<evidence type="ECO:0000256" key="4">
    <source>
        <dbReference type="SAM" id="Phobius"/>
    </source>
</evidence>
<comment type="similarity">
    <text evidence="1">Belongs to the glycosyltransferase 2 family.</text>
</comment>
<dbReference type="CDD" id="cd04192">
    <property type="entry name" value="GT_2_like_e"/>
    <property type="match status" value="1"/>
</dbReference>
<keyword evidence="4" id="KW-1133">Transmembrane helix</keyword>
<reference evidence="6 7" key="1">
    <citation type="journal article" date="2014" name="Int. J. Syst. Evol. Microbiol.">
        <title>Complete genome sequence of Corynebacterium casei LMG S-19264T (=DSM 44701T), isolated from a smear-ripened cheese.</title>
        <authorList>
            <consortium name="US DOE Joint Genome Institute (JGI-PGF)"/>
            <person name="Walter F."/>
            <person name="Albersmeier A."/>
            <person name="Kalinowski J."/>
            <person name="Ruckert C."/>
        </authorList>
    </citation>
    <scope>NUCLEOTIDE SEQUENCE [LARGE SCALE GENOMIC DNA]</scope>
    <source>
        <strain evidence="6 7">CECT 8670</strain>
    </source>
</reference>
<proteinExistence type="inferred from homology"/>
<gene>
    <name evidence="6" type="ORF">QWY81_03840</name>
</gene>
<dbReference type="Pfam" id="PF00535">
    <property type="entry name" value="Glycos_transf_2"/>
    <property type="match status" value="1"/>
</dbReference>
<dbReference type="EC" id="2.4.-.-" evidence="6"/>
<dbReference type="InterPro" id="IPR001173">
    <property type="entry name" value="Glyco_trans_2-like"/>
</dbReference>
<dbReference type="Proteomes" id="UP001228636">
    <property type="component" value="Unassembled WGS sequence"/>
</dbReference>
<dbReference type="PANTHER" id="PTHR43630">
    <property type="entry name" value="POLY-BETA-1,6-N-ACETYL-D-GLUCOSAMINE SYNTHASE"/>
    <property type="match status" value="1"/>
</dbReference>
<dbReference type="GO" id="GO:0016757">
    <property type="term" value="F:glycosyltransferase activity"/>
    <property type="evidence" value="ECO:0007669"/>
    <property type="project" value="UniProtKB-KW"/>
</dbReference>
<dbReference type="EMBL" id="JAUFQH010000003">
    <property type="protein sequence ID" value="MDN3618587.1"/>
    <property type="molecule type" value="Genomic_DNA"/>
</dbReference>
<protein>
    <submittedName>
        <fullName evidence="6">Glycosyltransferase</fullName>
        <ecNumber evidence="6">2.4.-.-</ecNumber>
    </submittedName>
</protein>
<dbReference type="PANTHER" id="PTHR43630:SF1">
    <property type="entry name" value="POLY-BETA-1,6-N-ACETYL-D-GLUCOSAMINE SYNTHASE"/>
    <property type="match status" value="1"/>
</dbReference>
<dbReference type="InterPro" id="IPR029044">
    <property type="entry name" value="Nucleotide-diphossugar_trans"/>
</dbReference>
<evidence type="ECO:0000256" key="2">
    <source>
        <dbReference type="ARBA" id="ARBA00022676"/>
    </source>
</evidence>
<feature type="transmembrane region" description="Helical" evidence="4">
    <location>
        <begin position="329"/>
        <end position="348"/>
    </location>
</feature>
<name>A0AAJ1QV28_9FLAO</name>
<evidence type="ECO:0000256" key="3">
    <source>
        <dbReference type="ARBA" id="ARBA00022679"/>
    </source>
</evidence>
<dbReference type="SUPFAM" id="SSF53448">
    <property type="entry name" value="Nucleotide-diphospho-sugar transferases"/>
    <property type="match status" value="1"/>
</dbReference>
<comment type="caution">
    <text evidence="6">The sequence shown here is derived from an EMBL/GenBank/DDBJ whole genome shotgun (WGS) entry which is preliminary data.</text>
</comment>
<feature type="domain" description="Glycosyltransferase 2-like" evidence="5">
    <location>
        <begin position="41"/>
        <end position="229"/>
    </location>
</feature>
<evidence type="ECO:0000313" key="6">
    <source>
        <dbReference type="EMBL" id="MDN3618587.1"/>
    </source>
</evidence>
<feature type="transmembrane region" description="Helical" evidence="4">
    <location>
        <begin position="6"/>
        <end position="23"/>
    </location>
</feature>
<evidence type="ECO:0000259" key="5">
    <source>
        <dbReference type="Pfam" id="PF00535"/>
    </source>
</evidence>
<feature type="transmembrane region" description="Helical" evidence="4">
    <location>
        <begin position="360"/>
        <end position="381"/>
    </location>
</feature>
<organism evidence="6 7">
    <name type="scientific">Polaribacter sejongensis</name>
    <dbReference type="NCBI Taxonomy" id="985043"/>
    <lineage>
        <taxon>Bacteria</taxon>
        <taxon>Pseudomonadati</taxon>
        <taxon>Bacteroidota</taxon>
        <taxon>Flavobacteriia</taxon>
        <taxon>Flavobacteriales</taxon>
        <taxon>Flavobacteriaceae</taxon>
    </lineage>
</organism>
<accession>A0AAJ1QV28</accession>
<dbReference type="AlphaFoldDB" id="A0AAJ1QV28"/>
<dbReference type="Gene3D" id="3.90.550.10">
    <property type="entry name" value="Spore Coat Polysaccharide Biosynthesis Protein SpsA, Chain A"/>
    <property type="match status" value="1"/>
</dbReference>
<keyword evidence="3 6" id="KW-0808">Transferase</keyword>
<evidence type="ECO:0000313" key="7">
    <source>
        <dbReference type="Proteomes" id="UP001228636"/>
    </source>
</evidence>
<feature type="transmembrane region" description="Helical" evidence="4">
    <location>
        <begin position="305"/>
        <end position="323"/>
    </location>
</feature>
<keyword evidence="4" id="KW-0472">Membrane</keyword>
<sequence>MIWLLIFIFTFYTTLIVWLTIGFKKVKEFKGVAKHHKTSFSVIIPFRNEAKNLPILLQSIAELNYPKELVEFILVDDASTDGSVEMIQQFVISNEERGEISKSKQVLDTISKKNEITRTDIRIIKNIRTSKSPKKDAITTAISEAKSNWIVTSDADCILPENWLKSLDSFIQNNNAKMVVAPVNYKAENNFLEHFQLLDFMSMQGTTIGGFGMDFPFLCNGANFAYKKDAFLQLNGFEGNNNIASGDDVFLFEKFIIADKKSVFYLKSEEAIVTTFPVKTWSDLVNQRTRWAAKTGNFSSLKVKLIGLLVLLTNFMVVYYLLFGSLEMLFIPFVLKVIIDLFLFLPTIQFFKQEKHFYKWYLFAGFLYPFFSLLVILKSLFFKYNWKGRRFKK</sequence>
<evidence type="ECO:0000256" key="1">
    <source>
        <dbReference type="ARBA" id="ARBA00006739"/>
    </source>
</evidence>